<dbReference type="OrthoDB" id="4760831at2759"/>
<comment type="caution">
    <text evidence="3">The sequence shown here is derived from an EMBL/GenBank/DDBJ whole genome shotgun (WGS) entry which is preliminary data.</text>
</comment>
<dbReference type="AlphaFoldDB" id="A0A8H4W977"/>
<feature type="domain" description="Peptidase C14 caspase" evidence="2">
    <location>
        <begin position="83"/>
        <end position="244"/>
    </location>
</feature>
<sequence>MSPHIEGSTAEQTPSGSTNNKSPISPALGAKNYQDKEESHDSRLKAVFDERMGCVKRAAVSYRKAVVLLLSWHRDIDDLHTEDEVAKLRLVFEKRFGYETVTEVLTKHPYKTAQSQANLLLAKFVHDYDAHDTLLIVYYAGHGRPGRARGIVVLEPSKSLDDVEGSELHEVVWNSAEAIINSTQGDVLVIFDCCHAGELDQNVRSNVGVRAFEFMAATSANSTTRQPGKNSFTTALIWALKELADTGERFLTQEVITAIMRAPNFPKDQSPRLIDRGRACIRKIALTPLNASNESVSSNAQEEIPEGGFREDLSIRFVFSKSVSEKMVRDLASGLRRLISDGDFKTTAVLWEGINASPPIRIKFREVVGRVMSRHKLHKRNQSAATISSAEDSHPESFPSAPESDGAVTPIAPTASAEPEIGEDQGAPSKVLSVDTGLSFHTPMSSPVANSPRKRRRDRLTDAIDETDLQQTAKKTKVQN</sequence>
<accession>A0A8H4W977</accession>
<dbReference type="EMBL" id="JAAMPI010000073">
    <property type="protein sequence ID" value="KAF4636285.1"/>
    <property type="molecule type" value="Genomic_DNA"/>
</dbReference>
<dbReference type="GO" id="GO:0006508">
    <property type="term" value="P:proteolysis"/>
    <property type="evidence" value="ECO:0007669"/>
    <property type="project" value="InterPro"/>
</dbReference>
<feature type="region of interest" description="Disordered" evidence="1">
    <location>
        <begin position="375"/>
        <end position="480"/>
    </location>
</feature>
<reference evidence="3 4" key="1">
    <citation type="submission" date="2020-03" db="EMBL/GenBank/DDBJ databases">
        <title>Draft Genome Sequence of Cudoniella acicularis.</title>
        <authorList>
            <person name="Buettner E."/>
            <person name="Kellner H."/>
        </authorList>
    </citation>
    <scope>NUCLEOTIDE SEQUENCE [LARGE SCALE GENOMIC DNA]</scope>
    <source>
        <strain evidence="3 4">DSM 108380</strain>
    </source>
</reference>
<protein>
    <recommendedName>
        <fullName evidence="2">Peptidase C14 caspase domain-containing protein</fullName>
    </recommendedName>
</protein>
<dbReference type="Pfam" id="PF00656">
    <property type="entry name" value="Peptidase_C14"/>
    <property type="match status" value="1"/>
</dbReference>
<proteinExistence type="predicted"/>
<keyword evidence="4" id="KW-1185">Reference proteome</keyword>
<dbReference type="GO" id="GO:0004197">
    <property type="term" value="F:cysteine-type endopeptidase activity"/>
    <property type="evidence" value="ECO:0007669"/>
    <property type="project" value="InterPro"/>
</dbReference>
<dbReference type="Proteomes" id="UP000566819">
    <property type="component" value="Unassembled WGS sequence"/>
</dbReference>
<evidence type="ECO:0000259" key="2">
    <source>
        <dbReference type="Pfam" id="PF00656"/>
    </source>
</evidence>
<feature type="compositionally biased region" description="Polar residues" evidence="1">
    <location>
        <begin position="9"/>
        <end position="23"/>
    </location>
</feature>
<organism evidence="3 4">
    <name type="scientific">Cudoniella acicularis</name>
    <dbReference type="NCBI Taxonomy" id="354080"/>
    <lineage>
        <taxon>Eukaryota</taxon>
        <taxon>Fungi</taxon>
        <taxon>Dikarya</taxon>
        <taxon>Ascomycota</taxon>
        <taxon>Pezizomycotina</taxon>
        <taxon>Leotiomycetes</taxon>
        <taxon>Helotiales</taxon>
        <taxon>Tricladiaceae</taxon>
        <taxon>Cudoniella</taxon>
    </lineage>
</organism>
<evidence type="ECO:0000256" key="1">
    <source>
        <dbReference type="SAM" id="MobiDB-lite"/>
    </source>
</evidence>
<dbReference type="InterPro" id="IPR011600">
    <property type="entry name" value="Pept_C14_caspase"/>
</dbReference>
<evidence type="ECO:0000313" key="3">
    <source>
        <dbReference type="EMBL" id="KAF4636285.1"/>
    </source>
</evidence>
<evidence type="ECO:0000313" key="4">
    <source>
        <dbReference type="Proteomes" id="UP000566819"/>
    </source>
</evidence>
<dbReference type="Gene3D" id="3.40.50.1460">
    <property type="match status" value="1"/>
</dbReference>
<gene>
    <name evidence="3" type="ORF">G7Y89_g1792</name>
</gene>
<feature type="region of interest" description="Disordered" evidence="1">
    <location>
        <begin position="1"/>
        <end position="37"/>
    </location>
</feature>
<name>A0A8H4W977_9HELO</name>